<dbReference type="EMBL" id="WIXI01000022">
    <property type="protein sequence ID" value="MQY44575.1"/>
    <property type="molecule type" value="Genomic_DNA"/>
</dbReference>
<dbReference type="Proteomes" id="UP000435138">
    <property type="component" value="Unassembled WGS sequence"/>
</dbReference>
<feature type="transmembrane region" description="Helical" evidence="1">
    <location>
        <begin position="47"/>
        <end position="73"/>
    </location>
</feature>
<dbReference type="RefSeq" id="WP_153352143.1">
    <property type="nucleotide sequence ID" value="NZ_WIXI01000022.1"/>
</dbReference>
<evidence type="ECO:0000313" key="3">
    <source>
        <dbReference type="Proteomes" id="UP000435138"/>
    </source>
</evidence>
<reference evidence="2 3" key="1">
    <citation type="submission" date="2019-11" db="EMBL/GenBank/DDBJ databases">
        <title>Genome analysis of Rhizobacterium cereale a novel genus and species isolated from maize roots in North Spain.</title>
        <authorList>
            <person name="Menendez E."/>
            <person name="Flores-Felix J.D."/>
            <person name="Ramirez-Bahena M.-H."/>
            <person name="Igual J.M."/>
            <person name="Garcia-Fraile P."/>
            <person name="Peix A."/>
            <person name="Velazquez E."/>
        </authorList>
    </citation>
    <scope>NUCLEOTIDE SEQUENCE [LARGE SCALE GENOMIC DNA]</scope>
    <source>
        <strain evidence="2 3">RZME27</strain>
    </source>
</reference>
<name>A0A6A8A151_9HYPH</name>
<protein>
    <submittedName>
        <fullName evidence="2">Uncharacterized protein</fullName>
    </submittedName>
</protein>
<sequence>MSGRKSIALGRFDCTAPGDYEVLCLDPDKIRSSFLLEVSPHISAIKFLPLILGTIASFGMAGGGLIFMVVWIAGKI</sequence>
<evidence type="ECO:0000313" key="2">
    <source>
        <dbReference type="EMBL" id="MQY44575.1"/>
    </source>
</evidence>
<comment type="caution">
    <text evidence="2">The sequence shown here is derived from an EMBL/GenBank/DDBJ whole genome shotgun (WGS) entry which is preliminary data.</text>
</comment>
<evidence type="ECO:0000256" key="1">
    <source>
        <dbReference type="SAM" id="Phobius"/>
    </source>
</evidence>
<gene>
    <name evidence="2" type="ORF">GAO09_00605</name>
</gene>
<organism evidence="2 3">
    <name type="scientific">Endobacterium cereale</name>
    <dbReference type="NCBI Taxonomy" id="2663029"/>
    <lineage>
        <taxon>Bacteria</taxon>
        <taxon>Pseudomonadati</taxon>
        <taxon>Pseudomonadota</taxon>
        <taxon>Alphaproteobacteria</taxon>
        <taxon>Hyphomicrobiales</taxon>
        <taxon>Rhizobiaceae</taxon>
        <taxon>Endobacterium</taxon>
    </lineage>
</organism>
<accession>A0A6A8A151</accession>
<keyword evidence="1" id="KW-0472">Membrane</keyword>
<dbReference type="AlphaFoldDB" id="A0A6A8A151"/>
<keyword evidence="1" id="KW-1133">Transmembrane helix</keyword>
<keyword evidence="3" id="KW-1185">Reference proteome</keyword>
<keyword evidence="1" id="KW-0812">Transmembrane</keyword>
<proteinExistence type="predicted"/>